<gene>
    <name evidence="2" type="ORF">EVAR_24852_1</name>
</gene>
<organism evidence="2 3">
    <name type="scientific">Eumeta variegata</name>
    <name type="common">Bagworm moth</name>
    <name type="synonym">Eumeta japonica</name>
    <dbReference type="NCBI Taxonomy" id="151549"/>
    <lineage>
        <taxon>Eukaryota</taxon>
        <taxon>Metazoa</taxon>
        <taxon>Ecdysozoa</taxon>
        <taxon>Arthropoda</taxon>
        <taxon>Hexapoda</taxon>
        <taxon>Insecta</taxon>
        <taxon>Pterygota</taxon>
        <taxon>Neoptera</taxon>
        <taxon>Endopterygota</taxon>
        <taxon>Lepidoptera</taxon>
        <taxon>Glossata</taxon>
        <taxon>Ditrysia</taxon>
        <taxon>Tineoidea</taxon>
        <taxon>Psychidae</taxon>
        <taxon>Oiketicinae</taxon>
        <taxon>Eumeta</taxon>
    </lineage>
</organism>
<evidence type="ECO:0000313" key="2">
    <source>
        <dbReference type="EMBL" id="GBP72284.1"/>
    </source>
</evidence>
<dbReference type="AlphaFoldDB" id="A0A4C1YBG5"/>
<accession>A0A4C1YBG5</accession>
<keyword evidence="3" id="KW-1185">Reference proteome</keyword>
<reference evidence="2 3" key="1">
    <citation type="journal article" date="2019" name="Commun. Biol.">
        <title>The bagworm genome reveals a unique fibroin gene that provides high tensile strength.</title>
        <authorList>
            <person name="Kono N."/>
            <person name="Nakamura H."/>
            <person name="Ohtoshi R."/>
            <person name="Tomita M."/>
            <person name="Numata K."/>
            <person name="Arakawa K."/>
        </authorList>
    </citation>
    <scope>NUCLEOTIDE SEQUENCE [LARGE SCALE GENOMIC DNA]</scope>
</reference>
<comment type="caution">
    <text evidence="2">The sequence shown here is derived from an EMBL/GenBank/DDBJ whole genome shotgun (WGS) entry which is preliminary data.</text>
</comment>
<feature type="region of interest" description="Disordered" evidence="1">
    <location>
        <begin position="162"/>
        <end position="198"/>
    </location>
</feature>
<name>A0A4C1YBG5_EUMVA</name>
<protein>
    <submittedName>
        <fullName evidence="2">Uncharacterized protein</fullName>
    </submittedName>
</protein>
<dbReference type="Proteomes" id="UP000299102">
    <property type="component" value="Unassembled WGS sequence"/>
</dbReference>
<sequence length="214" mass="23501">MKESWQELPARWPARACRSLRLEVLRWPGVIDIVNVHAGSANTQPYRHEQLALLSCASEGLTTRRPQTAGEIQLKLTTNSVGTSASSGIEIENETTSRMENKTGRKIESWDRCHILTATTVRTACAHPAGLRLYCLRTQAQNIKPHQSAVFAAKTSMGRSQLAAGRGARGGRRANRPPSSAGPYYELRGVPAGSRPRPGINFDLNTFLPYNGHE</sequence>
<dbReference type="EMBL" id="BGZK01001140">
    <property type="protein sequence ID" value="GBP72284.1"/>
    <property type="molecule type" value="Genomic_DNA"/>
</dbReference>
<evidence type="ECO:0000256" key="1">
    <source>
        <dbReference type="SAM" id="MobiDB-lite"/>
    </source>
</evidence>
<evidence type="ECO:0000313" key="3">
    <source>
        <dbReference type="Proteomes" id="UP000299102"/>
    </source>
</evidence>
<proteinExistence type="predicted"/>